<keyword evidence="1 2" id="KW-1015">Disulfide bond</keyword>
<dbReference type="InterPro" id="IPR000716">
    <property type="entry name" value="Thyroglobulin_1"/>
</dbReference>
<feature type="domain" description="Thyroglobulin type-1" evidence="4">
    <location>
        <begin position="97"/>
        <end position="145"/>
    </location>
</feature>
<sequence length="146" mass="16080">MFTKVVIFTILFGCALSRNIREETTCQTHAQNAGGSGALQWDIKCDNDGHYLPLQCTVQTPKWCSCYNQTDRVSQASNKIKSCECLLAKNVAVISGKSTCEIPVCNSSGTFEKKQCCPTTQKCRCVDPKTGRTTVQEISNMNLQCP</sequence>
<dbReference type="Pfam" id="PF00086">
    <property type="entry name" value="Thyroglobulin_1"/>
    <property type="match status" value="1"/>
</dbReference>
<reference evidence="5 6" key="1">
    <citation type="submission" date="2021-06" db="EMBL/GenBank/DDBJ databases">
        <title>Caerostris darwini draft genome.</title>
        <authorList>
            <person name="Kono N."/>
            <person name="Arakawa K."/>
        </authorList>
    </citation>
    <scope>NUCLEOTIDE SEQUENCE [LARGE SCALE GENOMIC DNA]</scope>
</reference>
<organism evidence="5 6">
    <name type="scientific">Caerostris darwini</name>
    <dbReference type="NCBI Taxonomy" id="1538125"/>
    <lineage>
        <taxon>Eukaryota</taxon>
        <taxon>Metazoa</taxon>
        <taxon>Ecdysozoa</taxon>
        <taxon>Arthropoda</taxon>
        <taxon>Chelicerata</taxon>
        <taxon>Arachnida</taxon>
        <taxon>Araneae</taxon>
        <taxon>Araneomorphae</taxon>
        <taxon>Entelegynae</taxon>
        <taxon>Araneoidea</taxon>
        <taxon>Araneidae</taxon>
        <taxon>Caerostris</taxon>
    </lineage>
</organism>
<feature type="signal peptide" evidence="3">
    <location>
        <begin position="1"/>
        <end position="17"/>
    </location>
</feature>
<evidence type="ECO:0000313" key="6">
    <source>
        <dbReference type="Proteomes" id="UP001054837"/>
    </source>
</evidence>
<name>A0AAV4UQS2_9ARAC</name>
<comment type="caution">
    <text evidence="5">The sequence shown here is derived from an EMBL/GenBank/DDBJ whole genome shotgun (WGS) entry which is preliminary data.</text>
</comment>
<protein>
    <recommendedName>
        <fullName evidence="4">Thyroglobulin type-1 domain-containing protein</fullName>
    </recommendedName>
</protein>
<dbReference type="EMBL" id="BPLQ01011751">
    <property type="protein sequence ID" value="GIY60129.1"/>
    <property type="molecule type" value="Genomic_DNA"/>
</dbReference>
<evidence type="ECO:0000256" key="2">
    <source>
        <dbReference type="PROSITE-ProRule" id="PRU00500"/>
    </source>
</evidence>
<dbReference type="Proteomes" id="UP001054837">
    <property type="component" value="Unassembled WGS sequence"/>
</dbReference>
<keyword evidence="3" id="KW-0732">Signal</keyword>
<evidence type="ECO:0000256" key="1">
    <source>
        <dbReference type="ARBA" id="ARBA00023157"/>
    </source>
</evidence>
<comment type="caution">
    <text evidence="2">Lacks conserved residue(s) required for the propagation of feature annotation.</text>
</comment>
<keyword evidence="6" id="KW-1185">Reference proteome</keyword>
<accession>A0AAV4UQS2</accession>
<gene>
    <name evidence="5" type="primary">AVEN_80923_1</name>
    <name evidence="5" type="ORF">CDAR_38991</name>
</gene>
<feature type="chain" id="PRO_5043831391" description="Thyroglobulin type-1 domain-containing protein" evidence="3">
    <location>
        <begin position="18"/>
        <end position="146"/>
    </location>
</feature>
<dbReference type="SUPFAM" id="SSF57610">
    <property type="entry name" value="Thyroglobulin type-1 domain"/>
    <property type="match status" value="1"/>
</dbReference>
<evidence type="ECO:0000259" key="4">
    <source>
        <dbReference type="PROSITE" id="PS51162"/>
    </source>
</evidence>
<dbReference type="AlphaFoldDB" id="A0AAV4UQS2"/>
<dbReference type="InterPro" id="IPR036857">
    <property type="entry name" value="Thyroglobulin_1_sf"/>
</dbReference>
<evidence type="ECO:0000313" key="5">
    <source>
        <dbReference type="EMBL" id="GIY60129.1"/>
    </source>
</evidence>
<proteinExistence type="predicted"/>
<feature type="disulfide bond" evidence="2">
    <location>
        <begin position="125"/>
        <end position="145"/>
    </location>
</feature>
<dbReference type="PROSITE" id="PS51162">
    <property type="entry name" value="THYROGLOBULIN_1_2"/>
    <property type="match status" value="1"/>
</dbReference>
<dbReference type="Gene3D" id="4.10.800.10">
    <property type="entry name" value="Thyroglobulin type-1"/>
    <property type="match status" value="1"/>
</dbReference>
<feature type="disulfide bond" evidence="2">
    <location>
        <begin position="116"/>
        <end position="123"/>
    </location>
</feature>
<evidence type="ECO:0000256" key="3">
    <source>
        <dbReference type="SAM" id="SignalP"/>
    </source>
</evidence>